<dbReference type="GO" id="GO:0043527">
    <property type="term" value="C:tRNA methyltransferase complex"/>
    <property type="evidence" value="ECO:0007669"/>
    <property type="project" value="TreeGrafter"/>
</dbReference>
<feature type="binding site" evidence="9">
    <location>
        <begin position="164"/>
        <end position="165"/>
    </location>
    <ligand>
        <name>S-adenosyl-L-methionine</name>
        <dbReference type="ChEBI" id="CHEBI:59789"/>
    </ligand>
</feature>
<keyword evidence="6 9" id="KW-0819">tRNA processing</keyword>
<dbReference type="CDD" id="cd02440">
    <property type="entry name" value="AdoMet_MTases"/>
    <property type="match status" value="1"/>
</dbReference>
<comment type="subcellular location">
    <subcellularLocation>
        <location evidence="9">Nucleus</location>
    </subcellularLocation>
</comment>
<evidence type="ECO:0000256" key="4">
    <source>
        <dbReference type="ARBA" id="ARBA00022679"/>
    </source>
</evidence>
<comment type="function">
    <text evidence="9">Catalyzes the formation of N(7)-methylguanine at position 46 (m7G46) in tRNA.</text>
</comment>
<comment type="catalytic activity">
    <reaction evidence="1 9">
        <text>guanosine(46) in tRNA + S-adenosyl-L-methionine = N(7)-methylguanosine(46) in tRNA + S-adenosyl-L-homocysteine</text>
        <dbReference type="Rhea" id="RHEA:42708"/>
        <dbReference type="Rhea" id="RHEA-COMP:10188"/>
        <dbReference type="Rhea" id="RHEA-COMP:10189"/>
        <dbReference type="ChEBI" id="CHEBI:57856"/>
        <dbReference type="ChEBI" id="CHEBI:59789"/>
        <dbReference type="ChEBI" id="CHEBI:74269"/>
        <dbReference type="ChEBI" id="CHEBI:74480"/>
        <dbReference type="EC" id="2.1.1.33"/>
    </reaction>
</comment>
<dbReference type="NCBIfam" id="TIGR00091">
    <property type="entry name" value="tRNA (guanosine(46)-N7)-methyltransferase TrmB"/>
    <property type="match status" value="1"/>
</dbReference>
<dbReference type="InParanoid" id="A0A078A8A7"/>
<evidence type="ECO:0000256" key="5">
    <source>
        <dbReference type="ARBA" id="ARBA00022691"/>
    </source>
</evidence>
<dbReference type="Proteomes" id="UP000039865">
    <property type="component" value="Unassembled WGS sequence"/>
</dbReference>
<dbReference type="HAMAP" id="MF_03055">
    <property type="entry name" value="tRNA_methyltr_TrmB_euk"/>
    <property type="match status" value="1"/>
</dbReference>
<evidence type="ECO:0000256" key="10">
    <source>
        <dbReference type="SAM" id="MobiDB-lite"/>
    </source>
</evidence>
<dbReference type="GO" id="GO:0000049">
    <property type="term" value="F:tRNA binding"/>
    <property type="evidence" value="ECO:0007669"/>
    <property type="project" value="UniProtKB-UniRule"/>
</dbReference>
<reference evidence="11 12" key="1">
    <citation type="submission" date="2014-06" db="EMBL/GenBank/DDBJ databases">
        <authorList>
            <person name="Swart Estienne"/>
        </authorList>
    </citation>
    <scope>NUCLEOTIDE SEQUENCE [LARGE SCALE GENOMIC DNA]</scope>
    <source>
        <strain evidence="11 12">130c</strain>
    </source>
</reference>
<proteinExistence type="inferred from homology"/>
<dbReference type="OrthoDB" id="47276at2759"/>
<keyword evidence="2 9" id="KW-0820">tRNA-binding</keyword>
<keyword evidence="5 9" id="KW-0949">S-adenosyl-L-methionine</keyword>
<dbReference type="PANTHER" id="PTHR23417:SF16">
    <property type="entry name" value="TRNA (GUANINE-N(7)-)-METHYLTRANSFERASE"/>
    <property type="match status" value="1"/>
</dbReference>
<feature type="binding site" evidence="9">
    <location>
        <begin position="262"/>
        <end position="264"/>
    </location>
    <ligand>
        <name>S-adenosyl-L-methionine</name>
        <dbReference type="ChEBI" id="CHEBI:59789"/>
    </ligand>
</feature>
<feature type="binding site" evidence="9">
    <location>
        <position position="184"/>
    </location>
    <ligand>
        <name>S-adenosyl-L-methionine</name>
        <dbReference type="ChEBI" id="CHEBI:59789"/>
    </ligand>
</feature>
<dbReference type="InterPro" id="IPR003358">
    <property type="entry name" value="tRNA_(Gua-N-7)_MeTrfase_Trmb"/>
</dbReference>
<evidence type="ECO:0000256" key="8">
    <source>
        <dbReference type="ARBA" id="ARBA00023242"/>
    </source>
</evidence>
<dbReference type="PROSITE" id="PS51625">
    <property type="entry name" value="SAM_MT_TRMB"/>
    <property type="match status" value="1"/>
</dbReference>
<keyword evidence="4 9" id="KW-0808">Transferase</keyword>
<feature type="compositionally biased region" description="Basic residues" evidence="10">
    <location>
        <begin position="36"/>
        <end position="45"/>
    </location>
</feature>
<evidence type="ECO:0000256" key="7">
    <source>
        <dbReference type="ARBA" id="ARBA00022884"/>
    </source>
</evidence>
<dbReference type="OMA" id="LNVMKFG"/>
<protein>
    <recommendedName>
        <fullName evidence="9">tRNA (guanine-N(7)-)-methyltransferase</fullName>
        <ecNumber evidence="9">2.1.1.33</ecNumber>
    </recommendedName>
    <alternativeName>
        <fullName evidence="9">tRNA (guanine(46)-N(7))-methyltransferase</fullName>
    </alternativeName>
    <alternativeName>
        <fullName evidence="9">tRNA(m7G46)-methyltransferase</fullName>
    </alternativeName>
</protein>
<comment type="similarity">
    <text evidence="9">Belongs to the class I-like SAM-binding methyltransferase superfamily. TrmB family.</text>
</comment>
<dbReference type="PANTHER" id="PTHR23417">
    <property type="entry name" value="3-DEOXY-D-MANNO-OCTULOSONIC-ACID TRANSFERASE/TRNA GUANINE-N 7 - -METHYLTRANSFERASE"/>
    <property type="match status" value="1"/>
</dbReference>
<dbReference type="UniPathway" id="UPA00989"/>
<feature type="binding site" evidence="9">
    <location>
        <position position="107"/>
    </location>
    <ligand>
        <name>S-adenosyl-L-methionine</name>
        <dbReference type="ChEBI" id="CHEBI:59789"/>
    </ligand>
</feature>
<evidence type="ECO:0000256" key="3">
    <source>
        <dbReference type="ARBA" id="ARBA00022603"/>
    </source>
</evidence>
<dbReference type="AlphaFoldDB" id="A0A078A8A7"/>
<dbReference type="InterPro" id="IPR025763">
    <property type="entry name" value="Trm8_euk"/>
</dbReference>
<feature type="active site" evidence="9">
    <location>
        <position position="187"/>
    </location>
</feature>
<evidence type="ECO:0000256" key="1">
    <source>
        <dbReference type="ARBA" id="ARBA00000142"/>
    </source>
</evidence>
<sequence>MKRSSMEAAKQREQDKDDQSDSQSQQSQGSLEPGMKRAKMPKKSKHRMRAHINPMGDLTIPVPMNTDYVDWSLHYPSFFGVPNNNDDKMFCNKEQKSEKVPTIVDIGCGYGGLLFELSKEFPNELILGMEIRDKVTNFVVQKINSSRINSGYKDYLNIGVVRTNTMKTIHNYFKKESLEKMFILFADPHFKKQNHRRRIITTQLLSDYAYSLKTGGKIYTATDVKELHDWEVEHMELHPLFERVPEEETKDDPCIKFMTEGTDEAKKVARNGGSVWHSVYRKKDLEKSRNEIQQEIVKFFL</sequence>
<evidence type="ECO:0000313" key="11">
    <source>
        <dbReference type="EMBL" id="CDW78101.1"/>
    </source>
</evidence>
<dbReference type="FunCoup" id="A0A078A8A7">
    <property type="interactions" value="224"/>
</dbReference>
<evidence type="ECO:0000256" key="2">
    <source>
        <dbReference type="ARBA" id="ARBA00022555"/>
    </source>
</evidence>
<evidence type="ECO:0000313" key="12">
    <source>
        <dbReference type="Proteomes" id="UP000039865"/>
    </source>
</evidence>
<gene>
    <name evidence="11" type="primary">Contig9345.g9987</name>
    <name evidence="11" type="ORF">STYLEM_7072</name>
</gene>
<evidence type="ECO:0000256" key="9">
    <source>
        <dbReference type="HAMAP-Rule" id="MF_03055"/>
    </source>
</evidence>
<name>A0A078A8A7_STYLE</name>
<organism evidence="11 12">
    <name type="scientific">Stylonychia lemnae</name>
    <name type="common">Ciliate</name>
    <dbReference type="NCBI Taxonomy" id="5949"/>
    <lineage>
        <taxon>Eukaryota</taxon>
        <taxon>Sar</taxon>
        <taxon>Alveolata</taxon>
        <taxon>Ciliophora</taxon>
        <taxon>Intramacronucleata</taxon>
        <taxon>Spirotrichea</taxon>
        <taxon>Stichotrichia</taxon>
        <taxon>Sporadotrichida</taxon>
        <taxon>Oxytrichidae</taxon>
        <taxon>Stylonychinae</taxon>
        <taxon>Stylonychia</taxon>
    </lineage>
</organism>
<dbReference type="SUPFAM" id="SSF53335">
    <property type="entry name" value="S-adenosyl-L-methionine-dependent methyltransferases"/>
    <property type="match status" value="1"/>
</dbReference>
<dbReference type="GO" id="GO:0008176">
    <property type="term" value="F:tRNA (guanine(46)-N7)-methyltransferase activity"/>
    <property type="evidence" value="ECO:0007669"/>
    <property type="project" value="UniProtKB-UniRule"/>
</dbReference>
<dbReference type="GO" id="GO:0005634">
    <property type="term" value="C:nucleus"/>
    <property type="evidence" value="ECO:0007669"/>
    <property type="project" value="UniProtKB-SubCell"/>
</dbReference>
<dbReference type="Pfam" id="PF02390">
    <property type="entry name" value="Methyltransf_4"/>
    <property type="match status" value="1"/>
</dbReference>
<feature type="region of interest" description="Disordered" evidence="10">
    <location>
        <begin position="1"/>
        <end position="45"/>
    </location>
</feature>
<keyword evidence="8 9" id="KW-0539">Nucleus</keyword>
<dbReference type="EC" id="2.1.1.33" evidence="9"/>
<dbReference type="EMBL" id="CCKQ01006776">
    <property type="protein sequence ID" value="CDW78101.1"/>
    <property type="molecule type" value="Genomic_DNA"/>
</dbReference>
<dbReference type="Gene3D" id="3.40.50.150">
    <property type="entry name" value="Vaccinia Virus protein VP39"/>
    <property type="match status" value="1"/>
</dbReference>
<feature type="compositionally biased region" description="Basic and acidic residues" evidence="10">
    <location>
        <begin position="9"/>
        <end position="19"/>
    </location>
</feature>
<comment type="pathway">
    <text evidence="9">tRNA modification; N(7)-methylguanine-tRNA biosynthesis.</text>
</comment>
<keyword evidence="12" id="KW-1185">Reference proteome</keyword>
<evidence type="ECO:0000256" key="6">
    <source>
        <dbReference type="ARBA" id="ARBA00022694"/>
    </source>
</evidence>
<keyword evidence="3 9" id="KW-0489">Methyltransferase</keyword>
<feature type="binding site" evidence="9">
    <location>
        <begin position="130"/>
        <end position="131"/>
    </location>
    <ligand>
        <name>S-adenosyl-L-methionine</name>
        <dbReference type="ChEBI" id="CHEBI:59789"/>
    </ligand>
</feature>
<keyword evidence="7 9" id="KW-0694">RNA-binding</keyword>
<dbReference type="InterPro" id="IPR029063">
    <property type="entry name" value="SAM-dependent_MTases_sf"/>
</dbReference>
<accession>A0A078A8A7</accession>